<dbReference type="RefSeq" id="WP_121989531.1">
    <property type="nucleotide sequence ID" value="NZ_OUNR01000016.1"/>
</dbReference>
<evidence type="ECO:0000313" key="7">
    <source>
        <dbReference type="Proteomes" id="UP000248168"/>
    </source>
</evidence>
<dbReference type="InParanoid" id="A0A330L7W2"/>
<evidence type="ECO:0000256" key="3">
    <source>
        <dbReference type="ARBA" id="ARBA00023143"/>
    </source>
</evidence>
<proteinExistence type="inferred from homology"/>
<dbReference type="NCBIfam" id="TIGR00205">
    <property type="entry name" value="fliE"/>
    <property type="match status" value="1"/>
</dbReference>
<evidence type="ECO:0000256" key="1">
    <source>
        <dbReference type="ARBA" id="ARBA00004117"/>
    </source>
</evidence>
<dbReference type="AlphaFoldDB" id="A0A330L7W2"/>
<dbReference type="Pfam" id="PF02049">
    <property type="entry name" value="FliE"/>
    <property type="match status" value="1"/>
</dbReference>
<sequence>MTPIQGISPILPPIADRIAPVGPADSSASGGFLDSLKNAIGKANDVQLQANQAVDALVTGQSSDLHTTMVALQQADASFQLMMQIRNKLVTAYEEIQRMQV</sequence>
<keyword evidence="3 4" id="KW-0975">Bacterial flagellum</keyword>
<keyword evidence="7" id="KW-1185">Reference proteome</keyword>
<accession>A0A330L7W2</accession>
<evidence type="ECO:0000256" key="4">
    <source>
        <dbReference type="HAMAP-Rule" id="MF_00724"/>
    </source>
</evidence>
<dbReference type="OrthoDB" id="9812413at2"/>
<dbReference type="GO" id="GO:0009425">
    <property type="term" value="C:bacterial-type flagellum basal body"/>
    <property type="evidence" value="ECO:0007669"/>
    <property type="project" value="UniProtKB-SubCell"/>
</dbReference>
<evidence type="ECO:0000313" key="6">
    <source>
        <dbReference type="EMBL" id="SPP65213.1"/>
    </source>
</evidence>
<dbReference type="InterPro" id="IPR001624">
    <property type="entry name" value="FliE"/>
</dbReference>
<evidence type="ECO:0000256" key="2">
    <source>
        <dbReference type="ARBA" id="ARBA00009272"/>
    </source>
</evidence>
<gene>
    <name evidence="4 6" type="primary">fliE</name>
    <name evidence="6" type="ORF">NITLEN_30127</name>
</gene>
<dbReference type="GO" id="GO:0003774">
    <property type="term" value="F:cytoskeletal motor activity"/>
    <property type="evidence" value="ECO:0007669"/>
    <property type="project" value="InterPro"/>
</dbReference>
<keyword evidence="6" id="KW-0282">Flagellum</keyword>
<comment type="subcellular location">
    <subcellularLocation>
        <location evidence="1 4">Bacterial flagellum basal body</location>
    </subcellularLocation>
</comment>
<keyword evidence="6" id="KW-0969">Cilium</keyword>
<dbReference type="PANTHER" id="PTHR34653:SF1">
    <property type="entry name" value="FLAGELLAR HOOK-BASAL BODY COMPLEX PROTEIN FLIE"/>
    <property type="match status" value="1"/>
</dbReference>
<reference evidence="7" key="1">
    <citation type="submission" date="2018-04" db="EMBL/GenBank/DDBJ databases">
        <authorList>
            <person name="Lucker S."/>
            <person name="Sakoula D."/>
        </authorList>
    </citation>
    <scope>NUCLEOTIDE SEQUENCE [LARGE SCALE GENOMIC DNA]</scope>
</reference>
<dbReference type="PANTHER" id="PTHR34653">
    <property type="match status" value="1"/>
</dbReference>
<dbReference type="Proteomes" id="UP000248168">
    <property type="component" value="Unassembled WGS sequence"/>
</dbReference>
<dbReference type="FunCoup" id="A0A330L7W2">
    <property type="interactions" value="49"/>
</dbReference>
<dbReference type="PRINTS" id="PR01006">
    <property type="entry name" value="FLGHOOKFLIE"/>
</dbReference>
<organism evidence="6 7">
    <name type="scientific">Nitrospira lenta</name>
    <dbReference type="NCBI Taxonomy" id="1436998"/>
    <lineage>
        <taxon>Bacteria</taxon>
        <taxon>Pseudomonadati</taxon>
        <taxon>Nitrospirota</taxon>
        <taxon>Nitrospiria</taxon>
        <taxon>Nitrospirales</taxon>
        <taxon>Nitrospiraceae</taxon>
        <taxon>Nitrospira</taxon>
    </lineage>
</organism>
<dbReference type="EMBL" id="OUNR01000016">
    <property type="protein sequence ID" value="SPP65213.1"/>
    <property type="molecule type" value="Genomic_DNA"/>
</dbReference>
<name>A0A330L7W2_9BACT</name>
<dbReference type="GO" id="GO:0071973">
    <property type="term" value="P:bacterial-type flagellum-dependent cell motility"/>
    <property type="evidence" value="ECO:0007669"/>
    <property type="project" value="InterPro"/>
</dbReference>
<comment type="similarity">
    <text evidence="2 4">Belongs to the FliE family.</text>
</comment>
<protein>
    <recommendedName>
        <fullName evidence="4 5">Flagellar hook-basal body complex protein FliE</fullName>
    </recommendedName>
</protein>
<dbReference type="HAMAP" id="MF_00724">
    <property type="entry name" value="FliE"/>
    <property type="match status" value="1"/>
</dbReference>
<evidence type="ECO:0000256" key="5">
    <source>
        <dbReference type="NCBIfam" id="TIGR00205"/>
    </source>
</evidence>
<keyword evidence="6" id="KW-0966">Cell projection</keyword>
<dbReference type="GO" id="GO:0005198">
    <property type="term" value="F:structural molecule activity"/>
    <property type="evidence" value="ECO:0007669"/>
    <property type="project" value="UniProtKB-UniRule"/>
</dbReference>